<feature type="transmembrane region" description="Helical" evidence="7">
    <location>
        <begin position="36"/>
        <end position="63"/>
    </location>
</feature>
<evidence type="ECO:0000256" key="3">
    <source>
        <dbReference type="ARBA" id="ARBA00022692"/>
    </source>
</evidence>
<dbReference type="STRING" id="1122997.GCA_000425285_00659"/>
<dbReference type="EMBL" id="LR134473">
    <property type="protein sequence ID" value="VEI02026.1"/>
    <property type="molecule type" value="Genomic_DNA"/>
</dbReference>
<protein>
    <submittedName>
        <fullName evidence="8">Inner membrane protein yhjD</fullName>
    </submittedName>
</protein>
<dbReference type="GO" id="GO:0005886">
    <property type="term" value="C:plasma membrane"/>
    <property type="evidence" value="ECO:0007669"/>
    <property type="project" value="UniProtKB-SubCell"/>
</dbReference>
<evidence type="ECO:0000256" key="4">
    <source>
        <dbReference type="ARBA" id="ARBA00022989"/>
    </source>
</evidence>
<evidence type="ECO:0000256" key="1">
    <source>
        <dbReference type="ARBA" id="ARBA00004651"/>
    </source>
</evidence>
<name>A0A3S4YVG6_9ACTN</name>
<evidence type="ECO:0000256" key="5">
    <source>
        <dbReference type="ARBA" id="ARBA00023136"/>
    </source>
</evidence>
<dbReference type="PANTHER" id="PTHR30213:SF1">
    <property type="entry name" value="INNER MEMBRANE PROTEIN YHJD"/>
    <property type="match status" value="1"/>
</dbReference>
<evidence type="ECO:0000256" key="2">
    <source>
        <dbReference type="ARBA" id="ARBA00022475"/>
    </source>
</evidence>
<keyword evidence="2" id="KW-1003">Cell membrane</keyword>
<feature type="transmembrane region" description="Helical" evidence="7">
    <location>
        <begin position="196"/>
        <end position="218"/>
    </location>
</feature>
<evidence type="ECO:0000313" key="9">
    <source>
        <dbReference type="Proteomes" id="UP000277858"/>
    </source>
</evidence>
<sequence length="407" mass="43360">MREALRSAADRALRRPPIAHLVRAQARYSSRLGNHFAASITFFTVLAAVPVVAFSFATLSVVLTHLRPDIFDAVKDLVIRSLGSTGGAHKVTEVIDSSVRSTGSWGTLATTILVTLWTGVSWIGDVRSGVLAQWEPSFSMVKEDKNPLASKARDMLSFMTVLVVLLVVFATAQAGSALSGALGRRLGLDLLPGHTVIVTISGLVVSTLAGALFFVFLYGILPRSRRNWSAILRGSLAAGVCLAAVQTGAGIVVRAVSVNRAVQAFGSIVVVMLVLNLLARIILFVAAWIATADQPAVAFRWHDADAPLEEREGAWTAEGHWQAAHADREAQRREAEGSGPDTTHEEEQGSGEGQEVVATVAEDGRRVRAGLTGFLAGVAVSAVALLGSVLVWAGLRHRNRDRQDQTP</sequence>
<dbReference type="Proteomes" id="UP000277858">
    <property type="component" value="Chromosome"/>
</dbReference>
<accession>A0A3S4YVG6</accession>
<reference evidence="8 9" key="1">
    <citation type="submission" date="2018-12" db="EMBL/GenBank/DDBJ databases">
        <authorList>
            <consortium name="Pathogen Informatics"/>
        </authorList>
    </citation>
    <scope>NUCLEOTIDE SEQUENCE [LARGE SCALE GENOMIC DNA]</scope>
    <source>
        <strain evidence="8 9">NCTC13652</strain>
    </source>
</reference>
<dbReference type="RefSeq" id="WP_301474073.1">
    <property type="nucleotide sequence ID" value="NZ_JAKEBX010000063.1"/>
</dbReference>
<feature type="region of interest" description="Disordered" evidence="6">
    <location>
        <begin position="319"/>
        <end position="355"/>
    </location>
</feature>
<dbReference type="PANTHER" id="PTHR30213">
    <property type="entry name" value="INNER MEMBRANE PROTEIN YHJD"/>
    <property type="match status" value="1"/>
</dbReference>
<keyword evidence="3 7" id="KW-0812">Transmembrane</keyword>
<keyword evidence="9" id="KW-1185">Reference proteome</keyword>
<feature type="compositionally biased region" description="Basic and acidic residues" evidence="6">
    <location>
        <begin position="325"/>
        <end position="347"/>
    </location>
</feature>
<evidence type="ECO:0000313" key="8">
    <source>
        <dbReference type="EMBL" id="VEI02026.1"/>
    </source>
</evidence>
<evidence type="ECO:0000256" key="7">
    <source>
        <dbReference type="SAM" id="Phobius"/>
    </source>
</evidence>
<gene>
    <name evidence="8" type="primary">yhjD</name>
    <name evidence="8" type="ORF">NCTC13652_00191</name>
</gene>
<dbReference type="AlphaFoldDB" id="A0A3S4YVG6"/>
<dbReference type="Pfam" id="PF03631">
    <property type="entry name" value="Virul_fac_BrkB"/>
    <property type="match status" value="1"/>
</dbReference>
<feature type="transmembrane region" description="Helical" evidence="7">
    <location>
        <begin position="374"/>
        <end position="395"/>
    </location>
</feature>
<evidence type="ECO:0000256" key="6">
    <source>
        <dbReference type="SAM" id="MobiDB-lite"/>
    </source>
</evidence>
<feature type="transmembrane region" description="Helical" evidence="7">
    <location>
        <begin position="155"/>
        <end position="176"/>
    </location>
</feature>
<organism evidence="8 9">
    <name type="scientific">Acidipropionibacterium jensenii</name>
    <dbReference type="NCBI Taxonomy" id="1749"/>
    <lineage>
        <taxon>Bacteria</taxon>
        <taxon>Bacillati</taxon>
        <taxon>Actinomycetota</taxon>
        <taxon>Actinomycetes</taxon>
        <taxon>Propionibacteriales</taxon>
        <taxon>Propionibacteriaceae</taxon>
        <taxon>Acidipropionibacterium</taxon>
    </lineage>
</organism>
<proteinExistence type="predicted"/>
<keyword evidence="5 7" id="KW-0472">Membrane</keyword>
<dbReference type="InterPro" id="IPR017039">
    <property type="entry name" value="Virul_fac_BrkB"/>
</dbReference>
<comment type="subcellular location">
    <subcellularLocation>
        <location evidence="1">Cell membrane</location>
        <topology evidence="1">Multi-pass membrane protein</topology>
    </subcellularLocation>
</comment>
<feature type="transmembrane region" description="Helical" evidence="7">
    <location>
        <begin position="230"/>
        <end position="253"/>
    </location>
</feature>
<keyword evidence="4 7" id="KW-1133">Transmembrane helix</keyword>
<feature type="transmembrane region" description="Helical" evidence="7">
    <location>
        <begin position="265"/>
        <end position="290"/>
    </location>
</feature>